<protein>
    <submittedName>
        <fullName evidence="1">Uncharacterized protein</fullName>
    </submittedName>
</protein>
<keyword evidence="2" id="KW-1185">Reference proteome</keyword>
<dbReference type="AlphaFoldDB" id="A0A8H7AU35"/>
<gene>
    <name evidence="1" type="ORF">GJ744_008853</name>
</gene>
<organism evidence="1 2">
    <name type="scientific">Endocarpon pusillum</name>
    <dbReference type="NCBI Taxonomy" id="364733"/>
    <lineage>
        <taxon>Eukaryota</taxon>
        <taxon>Fungi</taxon>
        <taxon>Dikarya</taxon>
        <taxon>Ascomycota</taxon>
        <taxon>Pezizomycotina</taxon>
        <taxon>Eurotiomycetes</taxon>
        <taxon>Chaetothyriomycetidae</taxon>
        <taxon>Verrucariales</taxon>
        <taxon>Verrucariaceae</taxon>
        <taxon>Endocarpon</taxon>
    </lineage>
</organism>
<comment type="caution">
    <text evidence="1">The sequence shown here is derived from an EMBL/GenBank/DDBJ whole genome shotgun (WGS) entry which is preliminary data.</text>
</comment>
<reference evidence="1" key="1">
    <citation type="submission" date="2020-02" db="EMBL/GenBank/DDBJ databases">
        <authorList>
            <person name="Palmer J.M."/>
        </authorList>
    </citation>
    <scope>NUCLEOTIDE SEQUENCE</scope>
    <source>
        <strain evidence="1">EPUS1.4</strain>
        <tissue evidence="1">Thallus</tissue>
    </source>
</reference>
<dbReference type="Proteomes" id="UP000606974">
    <property type="component" value="Unassembled WGS sequence"/>
</dbReference>
<sequence>MENKKLQCQLGEAKVPLDHDHEAEERWKAELEEVKLTLQNAKSVLIAGSVLQ</sequence>
<proteinExistence type="predicted"/>
<dbReference type="EMBL" id="JAACFV010000005">
    <property type="protein sequence ID" value="KAF7513559.1"/>
    <property type="molecule type" value="Genomic_DNA"/>
</dbReference>
<accession>A0A8H7AU35</accession>
<name>A0A8H7AU35_9EURO</name>
<evidence type="ECO:0000313" key="1">
    <source>
        <dbReference type="EMBL" id="KAF7513559.1"/>
    </source>
</evidence>
<evidence type="ECO:0000313" key="2">
    <source>
        <dbReference type="Proteomes" id="UP000606974"/>
    </source>
</evidence>